<dbReference type="RefSeq" id="WP_127028200.1">
    <property type="nucleotide sequence ID" value="NZ_RYFG02000110.1"/>
</dbReference>
<evidence type="ECO:0000313" key="3">
    <source>
        <dbReference type="EMBL" id="TRW92023.1"/>
    </source>
</evidence>
<reference evidence="3 4" key="1">
    <citation type="journal article" date="2019" name="Antonie Van Leeuwenhoek">
        <title>Description of 'Ca. Methylobacter oryzae' KRF1, a novel species from the environmentally important Methylobacter clade 2.</title>
        <authorList>
            <person name="Khatri K."/>
            <person name="Mohite J.A."/>
            <person name="Pandit P.S."/>
            <person name="Bahulikar R."/>
            <person name="Rahalkar M.C."/>
        </authorList>
    </citation>
    <scope>NUCLEOTIDE SEQUENCE [LARGE SCALE GENOMIC DNA]</scope>
    <source>
        <strain evidence="3 4">KRF1</strain>
    </source>
</reference>
<dbReference type="PANTHER" id="PTHR38731">
    <property type="entry name" value="LIPL45-RELATED LIPOPROTEIN-RELATED"/>
    <property type="match status" value="1"/>
</dbReference>
<proteinExistence type="predicted"/>
<feature type="region of interest" description="Disordered" evidence="1">
    <location>
        <begin position="245"/>
        <end position="264"/>
    </location>
</feature>
<comment type="caution">
    <text evidence="3">The sequence shown here is derived from an EMBL/GenBank/DDBJ whole genome shotgun (WGS) entry which is preliminary data.</text>
</comment>
<dbReference type="EMBL" id="RYFG02000110">
    <property type="protein sequence ID" value="TRW92023.1"/>
    <property type="molecule type" value="Genomic_DNA"/>
</dbReference>
<sequence length="457" mass="48964">MRNKMNKSIEVCCSWALFSGKSRYSRRSWLVGMVAVLLALTAVPLSAEEQNNPDEVGQVTLVIGQALAHNKKGEQRSLKRGDSVYVDETIETSAGGHVHLRFVDEGTVSLRPNSRLSIELYHYDKQQPKNSAIRFNLEAGVVRSISGKATQAAHDRFRLNTPITAIGVLGTDFVVRAEPEKMWAGVYSGAIAIAPLNTQCTVDGLGACAGATQLSEAMGSVMIEFSGGKEREKIVPLDPAIISKANKSGSDSSKQSEDSASPAPGRINAAEIKAADVASNLDIAPQEQQLPNPFAWARWGDQLPGDAMSQPYVTAQEGRKMTVNNGVFALFRTPSALAEVEPRAGMYDFKLAQGQVHFVDNRDQESSLAKLDAATLQVDFGQRQFNTHLEMSHSLGGSAVLDGAGKIENNGVFNSGNVINGSGVAGAISTDGAYAGMVFQKKVEMGTFVGITDWTNK</sequence>
<evidence type="ECO:0000313" key="4">
    <source>
        <dbReference type="Proteomes" id="UP000733744"/>
    </source>
</evidence>
<gene>
    <name evidence="3" type="ORF">EKO24_016190</name>
</gene>
<feature type="domain" description="FecR protein" evidence="2">
    <location>
        <begin position="89"/>
        <end position="191"/>
    </location>
</feature>
<evidence type="ECO:0000259" key="2">
    <source>
        <dbReference type="Pfam" id="PF04773"/>
    </source>
</evidence>
<protein>
    <recommendedName>
        <fullName evidence="2">FecR protein domain-containing protein</fullName>
    </recommendedName>
</protein>
<organism evidence="3 4">
    <name type="scientific">Candidatus Methylobacter oryzae</name>
    <dbReference type="NCBI Taxonomy" id="2497749"/>
    <lineage>
        <taxon>Bacteria</taxon>
        <taxon>Pseudomonadati</taxon>
        <taxon>Pseudomonadota</taxon>
        <taxon>Gammaproteobacteria</taxon>
        <taxon>Methylococcales</taxon>
        <taxon>Methylococcaceae</taxon>
        <taxon>Methylobacter</taxon>
    </lineage>
</organism>
<dbReference type="Gene3D" id="2.60.120.1440">
    <property type="match status" value="1"/>
</dbReference>
<dbReference type="InterPro" id="IPR006860">
    <property type="entry name" value="FecR"/>
</dbReference>
<keyword evidence="4" id="KW-1185">Reference proteome</keyword>
<accession>A0ABY3C7J7</accession>
<dbReference type="Pfam" id="PF04773">
    <property type="entry name" value="FecR"/>
    <property type="match status" value="1"/>
</dbReference>
<dbReference type="Proteomes" id="UP000733744">
    <property type="component" value="Unassembled WGS sequence"/>
</dbReference>
<feature type="compositionally biased region" description="Low complexity" evidence="1">
    <location>
        <begin position="247"/>
        <end position="261"/>
    </location>
</feature>
<name>A0ABY3C7J7_9GAMM</name>
<evidence type="ECO:0000256" key="1">
    <source>
        <dbReference type="SAM" id="MobiDB-lite"/>
    </source>
</evidence>